<dbReference type="OrthoDB" id="5298903at2"/>
<name>A0A2K9NVZ2_BACTC</name>
<dbReference type="SMART" id="SM00450">
    <property type="entry name" value="RHOD"/>
    <property type="match status" value="1"/>
</dbReference>
<dbReference type="EMBL" id="CP025704">
    <property type="protein sequence ID" value="AUN99676.1"/>
    <property type="molecule type" value="Genomic_DNA"/>
</dbReference>
<dbReference type="Gene3D" id="3.40.250.10">
    <property type="entry name" value="Rhodanese-like domain"/>
    <property type="match status" value="1"/>
</dbReference>
<dbReference type="InterPro" id="IPR001763">
    <property type="entry name" value="Rhodanese-like_dom"/>
</dbReference>
<dbReference type="InterPro" id="IPR050229">
    <property type="entry name" value="GlpE_sulfurtransferase"/>
</dbReference>
<protein>
    <submittedName>
        <fullName evidence="1">NADH oxidase</fullName>
    </submittedName>
</protein>
<gene>
    <name evidence="1" type="ORF">C0V70_16490</name>
</gene>
<dbReference type="InterPro" id="IPR036873">
    <property type="entry name" value="Rhodanese-like_dom_sf"/>
</dbReference>
<dbReference type="Proteomes" id="UP000235584">
    <property type="component" value="Chromosome"/>
</dbReference>
<dbReference type="SUPFAM" id="SSF52821">
    <property type="entry name" value="Rhodanese/Cell cycle control phosphatase"/>
    <property type="match status" value="1"/>
</dbReference>
<evidence type="ECO:0000313" key="1">
    <source>
        <dbReference type="EMBL" id="AUN99676.1"/>
    </source>
</evidence>
<keyword evidence="2" id="KW-1185">Reference proteome</keyword>
<dbReference type="RefSeq" id="WP_102244967.1">
    <property type="nucleotide sequence ID" value="NZ_CP025704.1"/>
</dbReference>
<accession>A0A2K9NVZ2</accession>
<dbReference type="PROSITE" id="PS50206">
    <property type="entry name" value="RHODANESE_3"/>
    <property type="match status" value="1"/>
</dbReference>
<sequence length="106" mass="12058">MIKEIDVQELKSKLDNKENFVFIDCREQEEWNEAHIEGATLIPLSTFQEKYETVLTDKNAPIVVQCRSGKRSMNACMFLLSKGFSDLNNLEGGIMAWQEAGFPVKA</sequence>
<proteinExistence type="predicted"/>
<dbReference type="PANTHER" id="PTHR43031:SF1">
    <property type="entry name" value="PYRIDINE NUCLEOTIDE-DISULPHIDE OXIDOREDUCTASE"/>
    <property type="match status" value="1"/>
</dbReference>
<dbReference type="PANTHER" id="PTHR43031">
    <property type="entry name" value="FAD-DEPENDENT OXIDOREDUCTASE"/>
    <property type="match status" value="1"/>
</dbReference>
<organism evidence="1 2">
    <name type="scientific">Bacteriovorax stolpii</name>
    <name type="common">Bdellovibrio stolpii</name>
    <dbReference type="NCBI Taxonomy" id="960"/>
    <lineage>
        <taxon>Bacteria</taxon>
        <taxon>Pseudomonadati</taxon>
        <taxon>Bdellovibrionota</taxon>
        <taxon>Bacteriovoracia</taxon>
        <taxon>Bacteriovoracales</taxon>
        <taxon>Bacteriovoracaceae</taxon>
        <taxon>Bacteriovorax</taxon>
    </lineage>
</organism>
<dbReference type="Pfam" id="PF00581">
    <property type="entry name" value="Rhodanese"/>
    <property type="match status" value="1"/>
</dbReference>
<dbReference type="AlphaFoldDB" id="A0A2K9NVZ2"/>
<dbReference type="CDD" id="cd00158">
    <property type="entry name" value="RHOD"/>
    <property type="match status" value="1"/>
</dbReference>
<dbReference type="KEGG" id="bsto:C0V70_16490"/>
<evidence type="ECO:0000313" key="2">
    <source>
        <dbReference type="Proteomes" id="UP000235584"/>
    </source>
</evidence>
<reference evidence="1 2" key="1">
    <citation type="submission" date="2018-01" db="EMBL/GenBank/DDBJ databases">
        <title>Complete genome sequence of Bacteriovorax stolpii DSM12778.</title>
        <authorList>
            <person name="Tang B."/>
            <person name="Chang J."/>
        </authorList>
    </citation>
    <scope>NUCLEOTIDE SEQUENCE [LARGE SCALE GENOMIC DNA]</scope>
    <source>
        <strain evidence="1 2">DSM 12778</strain>
    </source>
</reference>